<comment type="similarity">
    <text evidence="1 7">Belongs to the bacterial ribosomal protein bL9 family.</text>
</comment>
<dbReference type="GO" id="GO:0006412">
    <property type="term" value="P:translation"/>
    <property type="evidence" value="ECO:0007669"/>
    <property type="project" value="UniProtKB-UniRule"/>
</dbReference>
<evidence type="ECO:0000256" key="4">
    <source>
        <dbReference type="ARBA" id="ARBA00022980"/>
    </source>
</evidence>
<evidence type="ECO:0000256" key="3">
    <source>
        <dbReference type="ARBA" id="ARBA00022884"/>
    </source>
</evidence>
<dbReference type="HAMAP" id="MF_00503">
    <property type="entry name" value="Ribosomal_bL9"/>
    <property type="match status" value="1"/>
</dbReference>
<evidence type="ECO:0000256" key="2">
    <source>
        <dbReference type="ARBA" id="ARBA00022730"/>
    </source>
</evidence>
<keyword evidence="5 7" id="KW-0687">Ribonucleoprotein</keyword>
<dbReference type="Proteomes" id="UP000070442">
    <property type="component" value="Unassembled WGS sequence"/>
</dbReference>
<dbReference type="Gene3D" id="3.40.5.10">
    <property type="entry name" value="Ribosomal protein L9, N-terminal domain"/>
    <property type="match status" value="1"/>
</dbReference>
<dbReference type="GO" id="GO:0019843">
    <property type="term" value="F:rRNA binding"/>
    <property type="evidence" value="ECO:0007669"/>
    <property type="project" value="UniProtKB-UniRule"/>
</dbReference>
<evidence type="ECO:0000313" key="11">
    <source>
        <dbReference type="EMBL" id="KXB65322.1"/>
    </source>
</evidence>
<proteinExistence type="inferred from homology"/>
<dbReference type="InterPro" id="IPR020594">
    <property type="entry name" value="Ribosomal_bL9_bac/chp"/>
</dbReference>
<comment type="caution">
    <text evidence="11">The sequence shown here is derived from an EMBL/GenBank/DDBJ whole genome shotgun (WGS) entry which is preliminary data.</text>
</comment>
<feature type="domain" description="Ribosomal protein L9" evidence="9">
    <location>
        <begin position="1"/>
        <end position="46"/>
    </location>
</feature>
<organism evidence="11 12">
    <name type="scientific">Aedoeadaptatus coxii</name>
    <dbReference type="NCBI Taxonomy" id="755172"/>
    <lineage>
        <taxon>Bacteria</taxon>
        <taxon>Bacillati</taxon>
        <taxon>Bacillota</taxon>
        <taxon>Tissierellia</taxon>
        <taxon>Tissierellales</taxon>
        <taxon>Peptoniphilaceae</taxon>
        <taxon>Aedoeadaptatus</taxon>
    </lineage>
</organism>
<dbReference type="GO" id="GO:0003735">
    <property type="term" value="F:structural constituent of ribosome"/>
    <property type="evidence" value="ECO:0007669"/>
    <property type="project" value="InterPro"/>
</dbReference>
<gene>
    <name evidence="7" type="primary">rplI</name>
    <name evidence="11" type="ORF">HMPREF1863_01418</name>
</gene>
<dbReference type="PATRIC" id="fig|755172.3.peg.1378"/>
<evidence type="ECO:0000256" key="5">
    <source>
        <dbReference type="ARBA" id="ARBA00023274"/>
    </source>
</evidence>
<evidence type="ECO:0000313" key="12">
    <source>
        <dbReference type="Proteomes" id="UP000070442"/>
    </source>
</evidence>
<name>A0A134AC80_9FIRM</name>
<sequence>MKVILLADVSKLGKEGDLVDSKSGYARNFLFPRKLAVEATPENLENWKEMKAKEAADEAERVRQAEETKKLLESKSVDLKAKGGEGGRLFGAITAKDIAERMDELFNVKIDKKKIVLSENIKATGNHKITVKLHGDITADITVVVTAE</sequence>
<keyword evidence="12" id="KW-1185">Reference proteome</keyword>
<dbReference type="RefSeq" id="WP_068368834.1">
    <property type="nucleotide sequence ID" value="NZ_CAMQER010000047.1"/>
</dbReference>
<dbReference type="InterPro" id="IPR036935">
    <property type="entry name" value="Ribosomal_bL9_N_sf"/>
</dbReference>
<accession>A0A134AC80</accession>
<dbReference type="SUPFAM" id="SSF55653">
    <property type="entry name" value="Ribosomal protein L9 C-domain"/>
    <property type="match status" value="1"/>
</dbReference>
<feature type="domain" description="Large ribosomal subunit protein bL9 C-terminal" evidence="10">
    <location>
        <begin position="64"/>
        <end position="146"/>
    </location>
</feature>
<dbReference type="PANTHER" id="PTHR21368">
    <property type="entry name" value="50S RIBOSOMAL PROTEIN L9"/>
    <property type="match status" value="1"/>
</dbReference>
<dbReference type="Gene3D" id="3.10.430.100">
    <property type="entry name" value="Ribosomal protein L9, C-terminal domain"/>
    <property type="match status" value="1"/>
</dbReference>
<dbReference type="STRING" id="755172.HMPREF1863_01418"/>
<protein>
    <recommendedName>
        <fullName evidence="6 7">Large ribosomal subunit protein bL9</fullName>
    </recommendedName>
</protein>
<evidence type="ECO:0000256" key="7">
    <source>
        <dbReference type="HAMAP-Rule" id="MF_00503"/>
    </source>
</evidence>
<dbReference type="GO" id="GO:1990904">
    <property type="term" value="C:ribonucleoprotein complex"/>
    <property type="evidence" value="ECO:0007669"/>
    <property type="project" value="UniProtKB-KW"/>
</dbReference>
<dbReference type="SUPFAM" id="SSF55658">
    <property type="entry name" value="L9 N-domain-like"/>
    <property type="match status" value="1"/>
</dbReference>
<keyword evidence="2 7" id="KW-0699">rRNA-binding</keyword>
<comment type="function">
    <text evidence="7">Binds to the 23S rRNA.</text>
</comment>
<dbReference type="GO" id="GO:0005840">
    <property type="term" value="C:ribosome"/>
    <property type="evidence" value="ECO:0007669"/>
    <property type="project" value="UniProtKB-KW"/>
</dbReference>
<keyword evidence="4 7" id="KW-0689">Ribosomal protein</keyword>
<dbReference type="EMBL" id="LSDG01000043">
    <property type="protein sequence ID" value="KXB65322.1"/>
    <property type="molecule type" value="Genomic_DNA"/>
</dbReference>
<evidence type="ECO:0000256" key="1">
    <source>
        <dbReference type="ARBA" id="ARBA00010605"/>
    </source>
</evidence>
<evidence type="ECO:0000259" key="10">
    <source>
        <dbReference type="Pfam" id="PF03948"/>
    </source>
</evidence>
<dbReference type="OrthoDB" id="9788336at2"/>
<keyword evidence="3 7" id="KW-0694">RNA-binding</keyword>
<dbReference type="InterPro" id="IPR036791">
    <property type="entry name" value="Ribosomal_bL9_C_sf"/>
</dbReference>
<keyword evidence="8" id="KW-0175">Coiled coil</keyword>
<dbReference type="Pfam" id="PF03948">
    <property type="entry name" value="Ribosomal_L9_C"/>
    <property type="match status" value="1"/>
</dbReference>
<evidence type="ECO:0000256" key="8">
    <source>
        <dbReference type="SAM" id="Coils"/>
    </source>
</evidence>
<dbReference type="AlphaFoldDB" id="A0A134AC80"/>
<dbReference type="InterPro" id="IPR009027">
    <property type="entry name" value="Ribosomal_bL9/RNase_H1_N"/>
</dbReference>
<reference evidence="12" key="1">
    <citation type="submission" date="2016-01" db="EMBL/GenBank/DDBJ databases">
        <authorList>
            <person name="Mitreva M."/>
            <person name="Pepin K.H."/>
            <person name="Mihindukulasuriya K.A."/>
            <person name="Fulton R."/>
            <person name="Fronick C."/>
            <person name="O'Laughlin M."/>
            <person name="Miner T."/>
            <person name="Herter B."/>
            <person name="Rosa B.A."/>
            <person name="Cordes M."/>
            <person name="Tomlinson C."/>
            <person name="Wollam A."/>
            <person name="Palsikar V.B."/>
            <person name="Mardis E.R."/>
            <person name="Wilson R.K."/>
        </authorList>
    </citation>
    <scope>NUCLEOTIDE SEQUENCE [LARGE SCALE GENOMIC DNA]</scope>
    <source>
        <strain evidence="12">DNF00729</strain>
    </source>
</reference>
<dbReference type="NCBIfam" id="TIGR00158">
    <property type="entry name" value="L9"/>
    <property type="match status" value="1"/>
</dbReference>
<evidence type="ECO:0000259" key="9">
    <source>
        <dbReference type="Pfam" id="PF01281"/>
    </source>
</evidence>
<feature type="coiled-coil region" evidence="8">
    <location>
        <begin position="49"/>
        <end position="82"/>
    </location>
</feature>
<dbReference type="InterPro" id="IPR020069">
    <property type="entry name" value="Ribosomal_bL9_C"/>
</dbReference>
<evidence type="ECO:0000256" key="6">
    <source>
        <dbReference type="ARBA" id="ARBA00035292"/>
    </source>
</evidence>
<dbReference type="Pfam" id="PF01281">
    <property type="entry name" value="Ribosomal_L9_N"/>
    <property type="match status" value="1"/>
</dbReference>
<dbReference type="InterPro" id="IPR020070">
    <property type="entry name" value="Ribosomal_bL9_N"/>
</dbReference>
<dbReference type="InterPro" id="IPR000244">
    <property type="entry name" value="Ribosomal_bL9"/>
</dbReference>